<organism evidence="2 3">
    <name type="scientific">Conyzicola nivalis</name>
    <dbReference type="NCBI Taxonomy" id="1477021"/>
    <lineage>
        <taxon>Bacteria</taxon>
        <taxon>Bacillati</taxon>
        <taxon>Actinomycetota</taxon>
        <taxon>Actinomycetes</taxon>
        <taxon>Micrococcales</taxon>
        <taxon>Microbacteriaceae</taxon>
        <taxon>Conyzicola</taxon>
    </lineage>
</organism>
<keyword evidence="1" id="KW-0812">Transmembrane</keyword>
<sequence>MNNNRIWIISGALVIVIVLTLSGLLGVKPQLDAAAASDSDRAAVELLNGQHAAELIQLRTQAETIDELRSQVAELRRSVPASDDLDTFIGELGALQAVNGVVVTNYTPAEAVLFLPAPAVEGAIPASVMNNNFASISVAITVTGARESTLNFVKGLQTGSRLVLVSDVSVAPAADGVTTTTITGLVYVLLDVPYVDPAAAPAPAPEAAAAE</sequence>
<feature type="transmembrane region" description="Helical" evidence="1">
    <location>
        <begin position="6"/>
        <end position="27"/>
    </location>
</feature>
<evidence type="ECO:0000256" key="1">
    <source>
        <dbReference type="SAM" id="Phobius"/>
    </source>
</evidence>
<evidence type="ECO:0000313" key="3">
    <source>
        <dbReference type="Proteomes" id="UP001549257"/>
    </source>
</evidence>
<keyword evidence="1" id="KW-0472">Membrane</keyword>
<gene>
    <name evidence="2" type="ORF">ABIE21_002321</name>
</gene>
<dbReference type="RefSeq" id="WP_354024966.1">
    <property type="nucleotide sequence ID" value="NZ_JBEPSJ010000002.1"/>
</dbReference>
<dbReference type="EMBL" id="JBEPSJ010000002">
    <property type="protein sequence ID" value="MET4582811.1"/>
    <property type="molecule type" value="Genomic_DNA"/>
</dbReference>
<reference evidence="2 3" key="1">
    <citation type="submission" date="2024-06" db="EMBL/GenBank/DDBJ databases">
        <title>Sorghum-associated microbial communities from plants grown in Nebraska, USA.</title>
        <authorList>
            <person name="Schachtman D."/>
        </authorList>
    </citation>
    <scope>NUCLEOTIDE SEQUENCE [LARGE SCALE GENOMIC DNA]</scope>
    <source>
        <strain evidence="2 3">2857</strain>
    </source>
</reference>
<evidence type="ECO:0000313" key="2">
    <source>
        <dbReference type="EMBL" id="MET4582811.1"/>
    </source>
</evidence>
<accession>A0ABV2QP29</accession>
<protein>
    <submittedName>
        <fullName evidence="2">Tfp pilus assembly protein PilO</fullName>
    </submittedName>
</protein>
<dbReference type="Gene3D" id="3.30.70.60">
    <property type="match status" value="1"/>
</dbReference>
<name>A0ABV2QP29_9MICO</name>
<dbReference type="InterPro" id="IPR014717">
    <property type="entry name" value="Transl_elong_EF1B/ribsomal_bS6"/>
</dbReference>
<dbReference type="Proteomes" id="UP001549257">
    <property type="component" value="Unassembled WGS sequence"/>
</dbReference>
<keyword evidence="1" id="KW-1133">Transmembrane helix</keyword>
<keyword evidence="3" id="KW-1185">Reference proteome</keyword>
<comment type="caution">
    <text evidence="2">The sequence shown here is derived from an EMBL/GenBank/DDBJ whole genome shotgun (WGS) entry which is preliminary data.</text>
</comment>
<proteinExistence type="predicted"/>